<dbReference type="GO" id="GO:0005634">
    <property type="term" value="C:nucleus"/>
    <property type="evidence" value="ECO:0007669"/>
    <property type="project" value="UniProtKB-SubCell"/>
</dbReference>
<dbReference type="InterPro" id="IPR036390">
    <property type="entry name" value="WH_DNA-bd_sf"/>
</dbReference>
<dbReference type="GO" id="GO:0000978">
    <property type="term" value="F:RNA polymerase II cis-regulatory region sequence-specific DNA binding"/>
    <property type="evidence" value="ECO:0007669"/>
    <property type="project" value="TreeGrafter"/>
</dbReference>
<name>A0A6A0GTL2_HYAAZ</name>
<accession>A0A6A0GTL2</accession>
<dbReference type="SMART" id="SM00339">
    <property type="entry name" value="FH"/>
    <property type="match status" value="1"/>
</dbReference>
<evidence type="ECO:0000256" key="2">
    <source>
        <dbReference type="ARBA" id="ARBA00004496"/>
    </source>
</evidence>
<evidence type="ECO:0000256" key="12">
    <source>
        <dbReference type="PROSITE-ProRule" id="PRU00089"/>
    </source>
</evidence>
<keyword evidence="7" id="KW-0010">Activator</keyword>
<evidence type="ECO:0000256" key="4">
    <source>
        <dbReference type="ARBA" id="ARBA00022490"/>
    </source>
</evidence>
<evidence type="ECO:0000259" key="14">
    <source>
        <dbReference type="PROSITE" id="PS50039"/>
    </source>
</evidence>
<evidence type="ECO:0000256" key="9">
    <source>
        <dbReference type="ARBA" id="ARBA00023242"/>
    </source>
</evidence>
<dbReference type="Pfam" id="PF00250">
    <property type="entry name" value="Forkhead"/>
    <property type="match status" value="1"/>
</dbReference>
<dbReference type="Proteomes" id="UP000711488">
    <property type="component" value="Unassembled WGS sequence"/>
</dbReference>
<comment type="subunit">
    <text evidence="11">Interacts with melt.</text>
</comment>
<dbReference type="AlphaFoldDB" id="A0A6A0GTL2"/>
<sequence>MKSGLSYLDFVISKSVFPFAQNSIRHNLSLHNRFMRIQNEGTGKSSWWVLNPEAKPGKSTRRRANTLEGGTRYEKKRGRSKKKIDDNIPLEVSPLYRYHSTSSSTFYHGMNSPDINNECARLVSSPYLAHENRPHIPSPYPGFPMVPTEYRPRVSSNASSCSRLSPIPAHEAKYPSRQPWVTGVPSIPTIGLRPNSKPHIKPRQCLVNIIRIFWARNVSLTI</sequence>
<reference evidence="15" key="1">
    <citation type="submission" date="2014-08" db="EMBL/GenBank/DDBJ databases">
        <authorList>
            <person name="Murali S."/>
            <person name="Richards S."/>
            <person name="Bandaranaike D."/>
            <person name="Bellair M."/>
            <person name="Blankenburg K."/>
            <person name="Chao H."/>
            <person name="Dinh H."/>
            <person name="Doddapaneni H."/>
            <person name="Dugan-Rocha S."/>
            <person name="Elkadiri S."/>
            <person name="Gnanaolivu R."/>
            <person name="Hughes D."/>
            <person name="Lee S."/>
            <person name="Li M."/>
            <person name="Ming W."/>
            <person name="Munidasa M."/>
            <person name="Muniz J."/>
            <person name="Nguyen L."/>
            <person name="Osuji N."/>
            <person name="Pu L.-L."/>
            <person name="Puazo M."/>
            <person name="Skinner E."/>
            <person name="Qu C."/>
            <person name="Quiroz J."/>
            <person name="Raj R."/>
            <person name="Weissenberger G."/>
            <person name="Xin Y."/>
            <person name="Zou X."/>
            <person name="Han Y."/>
            <person name="Worley K."/>
            <person name="Muzny D."/>
            <person name="Gibbs R."/>
        </authorList>
    </citation>
    <scope>NUCLEOTIDE SEQUENCE</scope>
    <source>
        <strain evidence="15">HAZT.00-mixed</strain>
        <tissue evidence="15">Whole organism</tissue>
    </source>
</reference>
<keyword evidence="9 12" id="KW-0539">Nucleus</keyword>
<dbReference type="Gene3D" id="1.10.10.10">
    <property type="entry name" value="Winged helix-like DNA-binding domain superfamily/Winged helix DNA-binding domain"/>
    <property type="match status" value="1"/>
</dbReference>
<keyword evidence="3" id="KW-0217">Developmental protein</keyword>
<dbReference type="PROSITE" id="PS50039">
    <property type="entry name" value="FORK_HEAD_3"/>
    <property type="match status" value="1"/>
</dbReference>
<evidence type="ECO:0000313" key="15">
    <source>
        <dbReference type="EMBL" id="KAA0187759.1"/>
    </source>
</evidence>
<dbReference type="PANTHER" id="PTHR45767:SF2">
    <property type="entry name" value="FORKHEAD BOX PROTEIN O"/>
    <property type="match status" value="1"/>
</dbReference>
<evidence type="ECO:0000256" key="5">
    <source>
        <dbReference type="ARBA" id="ARBA00023015"/>
    </source>
</evidence>
<proteinExistence type="predicted"/>
<evidence type="ECO:0000256" key="1">
    <source>
        <dbReference type="ARBA" id="ARBA00004123"/>
    </source>
</evidence>
<evidence type="ECO:0000256" key="7">
    <source>
        <dbReference type="ARBA" id="ARBA00023159"/>
    </source>
</evidence>
<keyword evidence="10" id="KW-0131">Cell cycle</keyword>
<evidence type="ECO:0000256" key="8">
    <source>
        <dbReference type="ARBA" id="ARBA00023163"/>
    </source>
</evidence>
<gene>
    <name evidence="15" type="ORF">HAZT_HAZT000486</name>
</gene>
<dbReference type="EMBL" id="JQDR03014662">
    <property type="protein sequence ID" value="KAA0187759.1"/>
    <property type="molecule type" value="Genomic_DNA"/>
</dbReference>
<feature type="region of interest" description="Disordered" evidence="13">
    <location>
        <begin position="53"/>
        <end position="82"/>
    </location>
</feature>
<reference evidence="15" key="3">
    <citation type="submission" date="2019-06" db="EMBL/GenBank/DDBJ databases">
        <authorList>
            <person name="Poynton C."/>
            <person name="Hasenbein S."/>
            <person name="Benoit J.B."/>
            <person name="Sepulveda M.S."/>
            <person name="Poelchau M.F."/>
            <person name="Murali S.C."/>
            <person name="Chen S."/>
            <person name="Glastad K.M."/>
            <person name="Werren J.H."/>
            <person name="Vineis J.H."/>
            <person name="Bowen J.L."/>
            <person name="Friedrich M."/>
            <person name="Jones J."/>
            <person name="Robertson H.M."/>
            <person name="Feyereisen R."/>
            <person name="Mechler-Hickson A."/>
            <person name="Mathers N."/>
            <person name="Lee C.E."/>
            <person name="Colbourne J.K."/>
            <person name="Biales A."/>
            <person name="Johnston J.S."/>
            <person name="Wellborn G.A."/>
            <person name="Rosendale A.J."/>
            <person name="Cridge A.G."/>
            <person name="Munoz-Torres M.C."/>
            <person name="Bain P.A."/>
            <person name="Manny A.R."/>
            <person name="Major K.M."/>
            <person name="Lambert F.N."/>
            <person name="Vulpe C.D."/>
            <person name="Tuck P."/>
            <person name="Blalock B.J."/>
            <person name="Lin Y.-Y."/>
            <person name="Smith M.E."/>
            <person name="Ochoa-Acuna H."/>
            <person name="Chen M.-J.M."/>
            <person name="Childers C.P."/>
            <person name="Qu J."/>
            <person name="Dugan S."/>
            <person name="Lee S.L."/>
            <person name="Chao H."/>
            <person name="Dinh H."/>
            <person name="Han Y."/>
            <person name="Doddapaneni H."/>
            <person name="Worley K.C."/>
            <person name="Muzny D.M."/>
            <person name="Gibbs R.A."/>
            <person name="Richards S."/>
        </authorList>
    </citation>
    <scope>NUCLEOTIDE SEQUENCE</scope>
    <source>
        <strain evidence="15">HAZT.00-mixed</strain>
        <tissue evidence="15">Whole organism</tissue>
    </source>
</reference>
<dbReference type="InterPro" id="IPR036388">
    <property type="entry name" value="WH-like_DNA-bd_sf"/>
</dbReference>
<keyword evidence="5" id="KW-0805">Transcription regulation</keyword>
<dbReference type="GO" id="GO:0005737">
    <property type="term" value="C:cytoplasm"/>
    <property type="evidence" value="ECO:0007669"/>
    <property type="project" value="UniProtKB-SubCell"/>
</dbReference>
<dbReference type="PANTHER" id="PTHR45767">
    <property type="entry name" value="FORKHEAD BOX PROTEIN O"/>
    <property type="match status" value="1"/>
</dbReference>
<feature type="domain" description="Fork-head" evidence="14">
    <location>
        <begin position="1"/>
        <end position="77"/>
    </location>
</feature>
<evidence type="ECO:0000256" key="10">
    <source>
        <dbReference type="ARBA" id="ARBA00023306"/>
    </source>
</evidence>
<dbReference type="InterPro" id="IPR001766">
    <property type="entry name" value="Fork_head_dom"/>
</dbReference>
<organism evidence="15">
    <name type="scientific">Hyalella azteca</name>
    <name type="common">Amphipod</name>
    <dbReference type="NCBI Taxonomy" id="294128"/>
    <lineage>
        <taxon>Eukaryota</taxon>
        <taxon>Metazoa</taxon>
        <taxon>Ecdysozoa</taxon>
        <taxon>Arthropoda</taxon>
        <taxon>Crustacea</taxon>
        <taxon>Multicrustacea</taxon>
        <taxon>Malacostraca</taxon>
        <taxon>Eumalacostraca</taxon>
        <taxon>Peracarida</taxon>
        <taxon>Amphipoda</taxon>
        <taxon>Senticaudata</taxon>
        <taxon>Talitrida</taxon>
        <taxon>Talitroidea</taxon>
        <taxon>Hyalellidae</taxon>
        <taxon>Hyalella</taxon>
    </lineage>
</organism>
<evidence type="ECO:0000256" key="3">
    <source>
        <dbReference type="ARBA" id="ARBA00022473"/>
    </source>
</evidence>
<keyword evidence="4" id="KW-0963">Cytoplasm</keyword>
<dbReference type="GO" id="GO:0000981">
    <property type="term" value="F:DNA-binding transcription factor activity, RNA polymerase II-specific"/>
    <property type="evidence" value="ECO:0007669"/>
    <property type="project" value="TreeGrafter"/>
</dbReference>
<reference evidence="15" key="2">
    <citation type="journal article" date="2018" name="Environ. Sci. Technol.">
        <title>The Toxicogenome of Hyalella azteca: A Model for Sediment Ecotoxicology and Evolutionary Toxicology.</title>
        <authorList>
            <person name="Poynton H.C."/>
            <person name="Hasenbein S."/>
            <person name="Benoit J.B."/>
            <person name="Sepulveda M.S."/>
            <person name="Poelchau M.F."/>
            <person name="Hughes D.S.T."/>
            <person name="Murali S.C."/>
            <person name="Chen S."/>
            <person name="Glastad K.M."/>
            <person name="Goodisman M.A.D."/>
            <person name="Werren J.H."/>
            <person name="Vineis J.H."/>
            <person name="Bowen J.L."/>
            <person name="Friedrich M."/>
            <person name="Jones J."/>
            <person name="Robertson H.M."/>
            <person name="Feyereisen R."/>
            <person name="Mechler-Hickson A."/>
            <person name="Mathers N."/>
            <person name="Lee C.E."/>
            <person name="Colbourne J.K."/>
            <person name="Biales A."/>
            <person name="Johnston J.S."/>
            <person name="Wellborn G.A."/>
            <person name="Rosendale A.J."/>
            <person name="Cridge A.G."/>
            <person name="Munoz-Torres M.C."/>
            <person name="Bain P.A."/>
            <person name="Manny A.R."/>
            <person name="Major K.M."/>
            <person name="Lambert F.N."/>
            <person name="Vulpe C.D."/>
            <person name="Tuck P."/>
            <person name="Blalock B.J."/>
            <person name="Lin Y.Y."/>
            <person name="Smith M.E."/>
            <person name="Ochoa-Acuna H."/>
            <person name="Chen M.M."/>
            <person name="Childers C.P."/>
            <person name="Qu J."/>
            <person name="Dugan S."/>
            <person name="Lee S.L."/>
            <person name="Chao H."/>
            <person name="Dinh H."/>
            <person name="Han Y."/>
            <person name="Doddapaneni H."/>
            <person name="Worley K.C."/>
            <person name="Muzny D.M."/>
            <person name="Gibbs R.A."/>
            <person name="Richards S."/>
        </authorList>
    </citation>
    <scope>NUCLEOTIDE SEQUENCE</scope>
    <source>
        <strain evidence="15">HAZT.00-mixed</strain>
        <tissue evidence="15">Whole organism</tissue>
    </source>
</reference>
<comment type="subcellular location">
    <subcellularLocation>
        <location evidence="2">Cytoplasm</location>
    </subcellularLocation>
    <subcellularLocation>
        <location evidence="1 12">Nucleus</location>
    </subcellularLocation>
</comment>
<evidence type="ECO:0000256" key="13">
    <source>
        <dbReference type="SAM" id="MobiDB-lite"/>
    </source>
</evidence>
<dbReference type="SUPFAM" id="SSF46785">
    <property type="entry name" value="Winged helix' DNA-binding domain"/>
    <property type="match status" value="1"/>
</dbReference>
<feature type="DNA-binding region" description="Fork-head" evidence="12">
    <location>
        <begin position="1"/>
        <end position="77"/>
    </location>
</feature>
<keyword evidence="8" id="KW-0804">Transcription</keyword>
<evidence type="ECO:0000256" key="6">
    <source>
        <dbReference type="ARBA" id="ARBA00023125"/>
    </source>
</evidence>
<comment type="caution">
    <text evidence="15">The sequence shown here is derived from an EMBL/GenBank/DDBJ whole genome shotgun (WGS) entry which is preliminary data.</text>
</comment>
<keyword evidence="6 12" id="KW-0238">DNA-binding</keyword>
<evidence type="ECO:0000256" key="11">
    <source>
        <dbReference type="ARBA" id="ARBA00038846"/>
    </source>
</evidence>
<protein>
    <recommendedName>
        <fullName evidence="14">Fork-head domain-containing protein</fullName>
    </recommendedName>
</protein>